<dbReference type="EMBL" id="LWAE01000011">
    <property type="protein sequence ID" value="KZL89091.1"/>
    <property type="molecule type" value="Genomic_DNA"/>
</dbReference>
<dbReference type="InterPro" id="IPR008844">
    <property type="entry name" value="Spore_GerAC-like"/>
</dbReference>
<dbReference type="AlphaFoldDB" id="A0A162QX37"/>
<dbReference type="GO" id="GO:0016020">
    <property type="term" value="C:membrane"/>
    <property type="evidence" value="ECO:0007669"/>
    <property type="project" value="UniProtKB-SubCell"/>
</dbReference>
<evidence type="ECO:0000256" key="5">
    <source>
        <dbReference type="ARBA" id="ARBA00023136"/>
    </source>
</evidence>
<dbReference type="PATRIC" id="fig|1121326.3.peg.5637"/>
<sequence>MKQKLLITIIIVFNILFLSGCWNYREVNRLAIVGGLAIDKDEALGGYKLTIEVMKSVPGDTGGGRVQSDIYEIRGKTIFDAVRNFVIKLGRRTYWSHAKVVIIDSNIAEKDIVPVLDWLYRDAGIRRDIYILISKGHTAGELLKTDTGLDDTTSFHLVSILQSQKSIYKYPETELWQVVEVISRKEKSILVPIVQLAEGERKPSEVRGSAIFQGDKVIGYLNEEDTRNVLWINGELKQGLFVVKNIENTNNDITFEVFNNKVKPKVEIDGDNVKVEVKIKTIVNIAELSGELNFQNENIRKRIEESGAEALKKSLTGTVKKLQKDYGKDVFKFSTALEIQQQKTWKKLKPKWEEEFRLAEVNVEVDMHIKGSAVASKAIKGE</sequence>
<dbReference type="STRING" id="1121326.CLMAG_55770"/>
<evidence type="ECO:0000256" key="6">
    <source>
        <dbReference type="ARBA" id="ARBA00023139"/>
    </source>
</evidence>
<comment type="similarity">
    <text evidence="2">Belongs to the GerABKC lipoprotein family.</text>
</comment>
<dbReference type="Pfam" id="PF25198">
    <property type="entry name" value="Spore_GerAC_N"/>
    <property type="match status" value="1"/>
</dbReference>
<evidence type="ECO:0000313" key="10">
    <source>
        <dbReference type="EMBL" id="KZL89091.1"/>
    </source>
</evidence>
<dbReference type="RefSeq" id="WP_066630022.1">
    <property type="nucleotide sequence ID" value="NZ_FQXL01000026.1"/>
</dbReference>
<dbReference type="PANTHER" id="PTHR35789:SF1">
    <property type="entry name" value="SPORE GERMINATION PROTEIN B3"/>
    <property type="match status" value="1"/>
</dbReference>
<organism evidence="10 11">
    <name type="scientific">Clostridium magnum DSM 2767</name>
    <dbReference type="NCBI Taxonomy" id="1121326"/>
    <lineage>
        <taxon>Bacteria</taxon>
        <taxon>Bacillati</taxon>
        <taxon>Bacillota</taxon>
        <taxon>Clostridia</taxon>
        <taxon>Eubacteriales</taxon>
        <taxon>Clostridiaceae</taxon>
        <taxon>Clostridium</taxon>
    </lineage>
</organism>
<proteinExistence type="inferred from homology"/>
<keyword evidence="5" id="KW-0472">Membrane</keyword>
<dbReference type="InterPro" id="IPR057336">
    <property type="entry name" value="GerAC_N"/>
</dbReference>
<dbReference type="InterPro" id="IPR046953">
    <property type="entry name" value="Spore_GerAC-like_C"/>
</dbReference>
<dbReference type="GO" id="GO:0009847">
    <property type="term" value="P:spore germination"/>
    <property type="evidence" value="ECO:0007669"/>
    <property type="project" value="InterPro"/>
</dbReference>
<keyword evidence="3" id="KW-0309">Germination</keyword>
<gene>
    <name evidence="10" type="primary">gerBC_12</name>
    <name evidence="10" type="ORF">CLMAG_55770</name>
</gene>
<comment type="subcellular location">
    <subcellularLocation>
        <location evidence="1">Membrane</location>
        <topology evidence="1">Lipid-anchor</topology>
    </subcellularLocation>
</comment>
<dbReference type="Pfam" id="PF05504">
    <property type="entry name" value="Spore_GerAC"/>
    <property type="match status" value="1"/>
</dbReference>
<keyword evidence="11" id="KW-1185">Reference proteome</keyword>
<dbReference type="OrthoDB" id="9816067at2"/>
<evidence type="ECO:0000256" key="1">
    <source>
        <dbReference type="ARBA" id="ARBA00004635"/>
    </source>
</evidence>
<feature type="domain" description="Spore germination protein N-terminal" evidence="9">
    <location>
        <begin position="23"/>
        <end position="195"/>
    </location>
</feature>
<keyword evidence="7" id="KW-0449">Lipoprotein</keyword>
<dbReference type="PANTHER" id="PTHR35789">
    <property type="entry name" value="SPORE GERMINATION PROTEIN B3"/>
    <property type="match status" value="1"/>
</dbReference>
<feature type="domain" description="Spore germination GerAC-like C-terminal" evidence="8">
    <location>
        <begin position="208"/>
        <end position="371"/>
    </location>
</feature>
<evidence type="ECO:0000256" key="4">
    <source>
        <dbReference type="ARBA" id="ARBA00022729"/>
    </source>
</evidence>
<comment type="caution">
    <text evidence="10">The sequence shown here is derived from an EMBL/GenBank/DDBJ whole genome shotgun (WGS) entry which is preliminary data.</text>
</comment>
<evidence type="ECO:0000256" key="2">
    <source>
        <dbReference type="ARBA" id="ARBA00007886"/>
    </source>
</evidence>
<accession>A0A162QX37</accession>
<evidence type="ECO:0000313" key="11">
    <source>
        <dbReference type="Proteomes" id="UP000076603"/>
    </source>
</evidence>
<evidence type="ECO:0000256" key="7">
    <source>
        <dbReference type="ARBA" id="ARBA00023288"/>
    </source>
</evidence>
<dbReference type="InterPro" id="IPR038501">
    <property type="entry name" value="Spore_GerAC_C_sf"/>
</dbReference>
<evidence type="ECO:0000259" key="9">
    <source>
        <dbReference type="Pfam" id="PF25198"/>
    </source>
</evidence>
<keyword evidence="6" id="KW-0564">Palmitate</keyword>
<evidence type="ECO:0000259" key="8">
    <source>
        <dbReference type="Pfam" id="PF05504"/>
    </source>
</evidence>
<evidence type="ECO:0000256" key="3">
    <source>
        <dbReference type="ARBA" id="ARBA00022544"/>
    </source>
</evidence>
<protein>
    <submittedName>
        <fullName evidence="10">Spore germination protein B3</fullName>
    </submittedName>
</protein>
<name>A0A162QX37_9CLOT</name>
<dbReference type="PROSITE" id="PS51257">
    <property type="entry name" value="PROKAR_LIPOPROTEIN"/>
    <property type="match status" value="1"/>
</dbReference>
<dbReference type="Gene3D" id="3.30.300.210">
    <property type="entry name" value="Nutrient germinant receptor protein C, domain 3"/>
    <property type="match status" value="1"/>
</dbReference>
<keyword evidence="4" id="KW-0732">Signal</keyword>
<dbReference type="NCBIfam" id="TIGR02887">
    <property type="entry name" value="spore_ger_x_C"/>
    <property type="match status" value="1"/>
</dbReference>
<reference evidence="10 11" key="1">
    <citation type="submission" date="2016-04" db="EMBL/GenBank/DDBJ databases">
        <title>Genome sequence of Clostridium magnum DSM 2767.</title>
        <authorList>
            <person name="Poehlein A."/>
            <person name="Uhlig R."/>
            <person name="Fischer R."/>
            <person name="Bahl H."/>
            <person name="Daniel R."/>
        </authorList>
    </citation>
    <scope>NUCLEOTIDE SEQUENCE [LARGE SCALE GENOMIC DNA]</scope>
    <source>
        <strain evidence="10 11">DSM 2767</strain>
    </source>
</reference>
<dbReference type="Proteomes" id="UP000076603">
    <property type="component" value="Unassembled WGS sequence"/>
</dbReference>